<dbReference type="Gene3D" id="3.90.220.20">
    <property type="entry name" value="DNA methylase specificity domains"/>
    <property type="match status" value="2"/>
</dbReference>
<dbReference type="InterPro" id="IPR052021">
    <property type="entry name" value="Type-I_RS_S_subunit"/>
</dbReference>
<feature type="domain" description="Type I restriction modification DNA specificity" evidence="5">
    <location>
        <begin position="21"/>
        <end position="174"/>
    </location>
</feature>
<keyword evidence="6" id="KW-0540">Nuclease</keyword>
<dbReference type="InterPro" id="IPR000055">
    <property type="entry name" value="Restrct_endonuc_typeI_TRD"/>
</dbReference>
<sequence>MEYNVFQNNKLLDLVNTKLHWNLYKLTEIFTDDTKNAKKIKKENYLKIGKYPIIDQGQSIIAGYTNEEENLYNNYPIIIFGDHTRIIKYVDKSIFIGADGVKLLKPLLSKDKLSVKCVYYFLNTVELPNDGYSRHFKYLKEVIIPVPKVEIQQKIVNILDKAQSLIDKRKAQIEALDELVKSRFIEMFGDPILNQKGWRTCELREGIKEIKYGTSTPPEFSEEGIPFVRATNIKVGRIIKNDMIYISPDEAAKIEKCKLELGDTIVVRSGANTGDNAYVTEEYVGAYGGYDIIVRLNNKFNYVFLNALLNSSYRDVIIQPLTRRAGQPHLNSDQIQSLVIFNPPLELQDQFADFVKQVDKLKFEMEKSLKELEDNFNSLMQRAFKGELLN</sequence>
<name>A0A6G4EBJ3_CLOBO</name>
<keyword evidence="2" id="KW-0680">Restriction system</keyword>
<keyword evidence="6" id="KW-0255">Endonuclease</keyword>
<dbReference type="PANTHER" id="PTHR30408">
    <property type="entry name" value="TYPE-1 RESTRICTION ENZYME ECOKI SPECIFICITY PROTEIN"/>
    <property type="match status" value="1"/>
</dbReference>
<dbReference type="InterPro" id="IPR044946">
    <property type="entry name" value="Restrct_endonuc_typeI_TRD_sf"/>
</dbReference>
<reference evidence="6" key="1">
    <citation type="submission" date="2019-04" db="EMBL/GenBank/DDBJ databases">
        <title>Genome sequencing of Clostridium botulinum Groups I-IV and Clostridium butyricum.</title>
        <authorList>
            <person name="Brunt J."/>
            <person name="Van Vliet A.H.M."/>
            <person name="Stringer S.C."/>
            <person name="Carter A.T."/>
            <person name="Peck M.W."/>
        </authorList>
    </citation>
    <scope>NUCLEOTIDE SEQUENCE</scope>
    <source>
        <strain evidence="6">IFR 15/031</strain>
    </source>
</reference>
<evidence type="ECO:0000256" key="3">
    <source>
        <dbReference type="ARBA" id="ARBA00023125"/>
    </source>
</evidence>
<dbReference type="GO" id="GO:0003677">
    <property type="term" value="F:DNA binding"/>
    <property type="evidence" value="ECO:0007669"/>
    <property type="project" value="UniProtKB-KW"/>
</dbReference>
<dbReference type="CDD" id="cd17517">
    <property type="entry name" value="RMtype1_S_EcoKI_StySPI-TRD2-CR2_like"/>
    <property type="match status" value="1"/>
</dbReference>
<dbReference type="Pfam" id="PF01420">
    <property type="entry name" value="Methylase_S"/>
    <property type="match status" value="2"/>
</dbReference>
<keyword evidence="6" id="KW-0378">Hydrolase</keyword>
<keyword evidence="4" id="KW-0175">Coiled coil</keyword>
<accession>A0A6G4EBJ3</accession>
<dbReference type="GO" id="GO:0009307">
    <property type="term" value="P:DNA restriction-modification system"/>
    <property type="evidence" value="ECO:0007669"/>
    <property type="project" value="UniProtKB-KW"/>
</dbReference>
<organism evidence="6">
    <name type="scientific">Clostridium botulinum</name>
    <dbReference type="NCBI Taxonomy" id="1491"/>
    <lineage>
        <taxon>Bacteria</taxon>
        <taxon>Bacillati</taxon>
        <taxon>Bacillota</taxon>
        <taxon>Clostridia</taxon>
        <taxon>Eubacteriales</taxon>
        <taxon>Clostridiaceae</taxon>
        <taxon>Clostridium</taxon>
    </lineage>
</organism>
<comment type="caution">
    <text evidence="6">The sequence shown here is derived from an EMBL/GenBank/DDBJ whole genome shotgun (WGS) entry which is preliminary data.</text>
</comment>
<evidence type="ECO:0000256" key="4">
    <source>
        <dbReference type="SAM" id="Coils"/>
    </source>
</evidence>
<protein>
    <submittedName>
        <fullName evidence="6">Restriction endonuclease subunit S</fullName>
    </submittedName>
</protein>
<proteinExistence type="inferred from homology"/>
<evidence type="ECO:0000256" key="2">
    <source>
        <dbReference type="ARBA" id="ARBA00022747"/>
    </source>
</evidence>
<keyword evidence="3" id="KW-0238">DNA-binding</keyword>
<comment type="similarity">
    <text evidence="1">Belongs to the type-I restriction system S methylase family.</text>
</comment>
<gene>
    <name evidence="6" type="ORF">FC962_01430</name>
</gene>
<dbReference type="AlphaFoldDB" id="A0A6G4EBJ3"/>
<evidence type="ECO:0000313" key="6">
    <source>
        <dbReference type="EMBL" id="NFH60590.1"/>
    </source>
</evidence>
<evidence type="ECO:0000259" key="5">
    <source>
        <dbReference type="Pfam" id="PF01420"/>
    </source>
</evidence>
<dbReference type="RefSeq" id="WP_061318172.1">
    <property type="nucleotide sequence ID" value="NZ_CP013247.1"/>
</dbReference>
<dbReference type="SUPFAM" id="SSF116734">
    <property type="entry name" value="DNA methylase specificity domain"/>
    <property type="match status" value="2"/>
</dbReference>
<feature type="coiled-coil region" evidence="4">
    <location>
        <begin position="355"/>
        <end position="382"/>
    </location>
</feature>
<dbReference type="GO" id="GO:0004519">
    <property type="term" value="F:endonuclease activity"/>
    <property type="evidence" value="ECO:0007669"/>
    <property type="project" value="UniProtKB-KW"/>
</dbReference>
<evidence type="ECO:0000256" key="1">
    <source>
        <dbReference type="ARBA" id="ARBA00010923"/>
    </source>
</evidence>
<dbReference type="EMBL" id="SWRL01000001">
    <property type="protein sequence ID" value="NFH60590.1"/>
    <property type="molecule type" value="Genomic_DNA"/>
</dbReference>
<feature type="domain" description="Type I restriction modification DNA specificity" evidence="5">
    <location>
        <begin position="219"/>
        <end position="371"/>
    </location>
</feature>
<dbReference type="Gene3D" id="1.10.287.1120">
    <property type="entry name" value="Bipartite methylase S protein"/>
    <property type="match status" value="1"/>
</dbReference>
<dbReference type="PANTHER" id="PTHR30408:SF12">
    <property type="entry name" value="TYPE I RESTRICTION ENZYME MJAVIII SPECIFICITY SUBUNIT"/>
    <property type="match status" value="1"/>
</dbReference>